<comment type="caution">
    <text evidence="3">The sequence shown here is derived from an EMBL/GenBank/DDBJ whole genome shotgun (WGS) entry which is preliminary data.</text>
</comment>
<proteinExistence type="predicted"/>
<evidence type="ECO:0000256" key="1">
    <source>
        <dbReference type="ARBA" id="ARBA00022801"/>
    </source>
</evidence>
<protein>
    <recommendedName>
        <fullName evidence="2">MurNAc-LAA domain-containing protein</fullName>
    </recommendedName>
</protein>
<dbReference type="GO" id="GO:0008745">
    <property type="term" value="F:N-acetylmuramoyl-L-alanine amidase activity"/>
    <property type="evidence" value="ECO:0007669"/>
    <property type="project" value="InterPro"/>
</dbReference>
<dbReference type="Gene3D" id="3.40.630.40">
    <property type="entry name" value="Zn-dependent exopeptidases"/>
    <property type="match status" value="1"/>
</dbReference>
<name>A0A2N0Z4Q6_9BACI</name>
<dbReference type="PANTHER" id="PTHR30404:SF0">
    <property type="entry name" value="N-ACETYLMURAMOYL-L-ALANINE AMIDASE AMIC"/>
    <property type="match status" value="1"/>
</dbReference>
<keyword evidence="1" id="KW-0378">Hydrolase</keyword>
<evidence type="ECO:0000313" key="3">
    <source>
        <dbReference type="EMBL" id="PKG24483.1"/>
    </source>
</evidence>
<dbReference type="SUPFAM" id="SSF53187">
    <property type="entry name" value="Zn-dependent exopeptidases"/>
    <property type="match status" value="1"/>
</dbReference>
<evidence type="ECO:0000259" key="2">
    <source>
        <dbReference type="Pfam" id="PF01520"/>
    </source>
</evidence>
<sequence>MVEIFIDPGHGGSDAGAVSNGIQEKNITLQIAKKVQDILQDEYSDVSMPII</sequence>
<dbReference type="Proteomes" id="UP000233375">
    <property type="component" value="Unassembled WGS sequence"/>
</dbReference>
<dbReference type="EMBL" id="PISE01000013">
    <property type="protein sequence ID" value="PKG24483.1"/>
    <property type="molecule type" value="Genomic_DNA"/>
</dbReference>
<reference evidence="3 4" key="1">
    <citation type="journal article" date="2003" name="Int. J. Syst. Evol. Microbiol.">
        <title>Bacillus nealsonii sp. nov., isolated from a spacecraft-assembly facility, whose spores are gamma-radiation resistant.</title>
        <authorList>
            <person name="Venkateswaran K."/>
            <person name="Kempf M."/>
            <person name="Chen F."/>
            <person name="Satomi M."/>
            <person name="Nicholson W."/>
            <person name="Kern R."/>
        </authorList>
    </citation>
    <scope>NUCLEOTIDE SEQUENCE [LARGE SCALE GENOMIC DNA]</scope>
    <source>
        <strain evidence="3 4">FO-92</strain>
    </source>
</reference>
<dbReference type="CDD" id="cd02696">
    <property type="entry name" value="MurNAc-LAA"/>
    <property type="match status" value="1"/>
</dbReference>
<dbReference type="InterPro" id="IPR050695">
    <property type="entry name" value="N-acetylmuramoyl_amidase_3"/>
</dbReference>
<dbReference type="AlphaFoldDB" id="A0A2N0Z4Q6"/>
<evidence type="ECO:0000313" key="4">
    <source>
        <dbReference type="Proteomes" id="UP000233375"/>
    </source>
</evidence>
<dbReference type="Pfam" id="PF01520">
    <property type="entry name" value="Amidase_3"/>
    <property type="match status" value="1"/>
</dbReference>
<dbReference type="InterPro" id="IPR002508">
    <property type="entry name" value="MurNAc-LAA_cat"/>
</dbReference>
<dbReference type="PANTHER" id="PTHR30404">
    <property type="entry name" value="N-ACETYLMURAMOYL-L-ALANINE AMIDASE"/>
    <property type="match status" value="1"/>
</dbReference>
<dbReference type="OrthoDB" id="9763643at2"/>
<keyword evidence="4" id="KW-1185">Reference proteome</keyword>
<gene>
    <name evidence="3" type="ORF">CWS01_06680</name>
</gene>
<dbReference type="GO" id="GO:0030288">
    <property type="term" value="C:outer membrane-bounded periplasmic space"/>
    <property type="evidence" value="ECO:0007669"/>
    <property type="project" value="TreeGrafter"/>
</dbReference>
<feature type="domain" description="MurNAc-LAA" evidence="2">
    <location>
        <begin position="4"/>
        <end position="48"/>
    </location>
</feature>
<organism evidence="3 4">
    <name type="scientific">Niallia nealsonii</name>
    <dbReference type="NCBI Taxonomy" id="115979"/>
    <lineage>
        <taxon>Bacteria</taxon>
        <taxon>Bacillati</taxon>
        <taxon>Bacillota</taxon>
        <taxon>Bacilli</taxon>
        <taxon>Bacillales</taxon>
        <taxon>Bacillaceae</taxon>
        <taxon>Niallia</taxon>
    </lineage>
</organism>
<dbReference type="GO" id="GO:0009253">
    <property type="term" value="P:peptidoglycan catabolic process"/>
    <property type="evidence" value="ECO:0007669"/>
    <property type="project" value="InterPro"/>
</dbReference>
<accession>A0A2N0Z4Q6</accession>